<dbReference type="AlphaFoldDB" id="A0A0C3NV71"/>
<proteinExistence type="predicted"/>
<dbReference type="EMBL" id="KN832006">
    <property type="protein sequence ID" value="KIN99305.1"/>
    <property type="molecule type" value="Genomic_DNA"/>
</dbReference>
<sequence length="52" mass="6388">MRSLGRNQSFKVHQRLCYAFTGSKFHYLVKTWDPLIRLQVIWHLYFSRSNEE</sequence>
<organism evidence="1 2">
    <name type="scientific">Pisolithus tinctorius Marx 270</name>
    <dbReference type="NCBI Taxonomy" id="870435"/>
    <lineage>
        <taxon>Eukaryota</taxon>
        <taxon>Fungi</taxon>
        <taxon>Dikarya</taxon>
        <taxon>Basidiomycota</taxon>
        <taxon>Agaricomycotina</taxon>
        <taxon>Agaricomycetes</taxon>
        <taxon>Agaricomycetidae</taxon>
        <taxon>Boletales</taxon>
        <taxon>Sclerodermatineae</taxon>
        <taxon>Pisolithaceae</taxon>
        <taxon>Pisolithus</taxon>
    </lineage>
</organism>
<evidence type="ECO:0000313" key="1">
    <source>
        <dbReference type="EMBL" id="KIN99305.1"/>
    </source>
</evidence>
<reference evidence="2" key="2">
    <citation type="submission" date="2015-01" db="EMBL/GenBank/DDBJ databases">
        <title>Evolutionary Origins and Diversification of the Mycorrhizal Mutualists.</title>
        <authorList>
            <consortium name="DOE Joint Genome Institute"/>
            <consortium name="Mycorrhizal Genomics Consortium"/>
            <person name="Kohler A."/>
            <person name="Kuo A."/>
            <person name="Nagy L.G."/>
            <person name="Floudas D."/>
            <person name="Copeland A."/>
            <person name="Barry K.W."/>
            <person name="Cichocki N."/>
            <person name="Veneault-Fourrey C."/>
            <person name="LaButti K."/>
            <person name="Lindquist E.A."/>
            <person name="Lipzen A."/>
            <person name="Lundell T."/>
            <person name="Morin E."/>
            <person name="Murat C."/>
            <person name="Riley R."/>
            <person name="Ohm R."/>
            <person name="Sun H."/>
            <person name="Tunlid A."/>
            <person name="Henrissat B."/>
            <person name="Grigoriev I.V."/>
            <person name="Hibbett D.S."/>
            <person name="Martin F."/>
        </authorList>
    </citation>
    <scope>NUCLEOTIDE SEQUENCE [LARGE SCALE GENOMIC DNA]</scope>
    <source>
        <strain evidence="2">Marx 270</strain>
    </source>
</reference>
<reference evidence="1 2" key="1">
    <citation type="submission" date="2014-04" db="EMBL/GenBank/DDBJ databases">
        <authorList>
            <consortium name="DOE Joint Genome Institute"/>
            <person name="Kuo A."/>
            <person name="Kohler A."/>
            <person name="Costa M.D."/>
            <person name="Nagy L.G."/>
            <person name="Floudas D."/>
            <person name="Copeland A."/>
            <person name="Barry K.W."/>
            <person name="Cichocki N."/>
            <person name="Veneault-Fourrey C."/>
            <person name="LaButti K."/>
            <person name="Lindquist E.A."/>
            <person name="Lipzen A."/>
            <person name="Lundell T."/>
            <person name="Morin E."/>
            <person name="Murat C."/>
            <person name="Sun H."/>
            <person name="Tunlid A."/>
            <person name="Henrissat B."/>
            <person name="Grigoriev I.V."/>
            <person name="Hibbett D.S."/>
            <person name="Martin F."/>
            <person name="Nordberg H.P."/>
            <person name="Cantor M.N."/>
            <person name="Hua S.X."/>
        </authorList>
    </citation>
    <scope>NUCLEOTIDE SEQUENCE [LARGE SCALE GENOMIC DNA]</scope>
    <source>
        <strain evidence="1 2">Marx 270</strain>
    </source>
</reference>
<keyword evidence="2" id="KW-1185">Reference proteome</keyword>
<protein>
    <submittedName>
        <fullName evidence="1">Uncharacterized protein</fullName>
    </submittedName>
</protein>
<gene>
    <name evidence="1" type="ORF">M404DRAFT_1004794</name>
</gene>
<evidence type="ECO:0000313" key="2">
    <source>
        <dbReference type="Proteomes" id="UP000054217"/>
    </source>
</evidence>
<accession>A0A0C3NV71</accession>
<name>A0A0C3NV71_PISTI</name>
<dbReference type="HOGENOM" id="CLU_3088251_0_0_1"/>
<dbReference type="InParanoid" id="A0A0C3NV71"/>
<dbReference type="Proteomes" id="UP000054217">
    <property type="component" value="Unassembled WGS sequence"/>
</dbReference>